<dbReference type="Proteomes" id="UP001165740">
    <property type="component" value="Chromosome 14"/>
</dbReference>
<accession>A0A9W2YVC1</accession>
<organism evidence="2 3">
    <name type="scientific">Biomphalaria glabrata</name>
    <name type="common">Bloodfluke planorb</name>
    <name type="synonym">Freshwater snail</name>
    <dbReference type="NCBI Taxonomy" id="6526"/>
    <lineage>
        <taxon>Eukaryota</taxon>
        <taxon>Metazoa</taxon>
        <taxon>Spiralia</taxon>
        <taxon>Lophotrochozoa</taxon>
        <taxon>Mollusca</taxon>
        <taxon>Gastropoda</taxon>
        <taxon>Heterobranchia</taxon>
        <taxon>Euthyneura</taxon>
        <taxon>Panpulmonata</taxon>
        <taxon>Hygrophila</taxon>
        <taxon>Lymnaeoidea</taxon>
        <taxon>Planorbidae</taxon>
        <taxon>Biomphalaria</taxon>
    </lineage>
</organism>
<evidence type="ECO:0000313" key="3">
    <source>
        <dbReference type="RefSeq" id="XP_055866673.1"/>
    </source>
</evidence>
<keyword evidence="2" id="KW-1185">Reference proteome</keyword>
<dbReference type="OrthoDB" id="6073497at2759"/>
<evidence type="ECO:0000256" key="1">
    <source>
        <dbReference type="SAM" id="MobiDB-lite"/>
    </source>
</evidence>
<proteinExistence type="predicted"/>
<sequence length="471" mass="53209">MGLVASYFTNKLDRFYGQHEVDKFSGEAEISCLPEDCKKSKGHKDMIPVYEFTKDHLPERYRDEDEIYKLAQSIAYLTVRLRTSFVSKKRPRYLPKTNYDYPLFESRGESCMNTGSGRVCDVVRNTTGSCSCKKCKDSGNPSKLWWTIKIFTATHVVYDKDEAEATTCTLFFEGKESNRKRVDFDGCKKIWLDVSGDLCLLETPTCDETLAKELFAEIKQFNVYWKSLKKKYQNDEEKEKLIIIVSHPHGQEKRISLGLGLDIGKQKKLGYSKFIYTTPTCPGTSGGPVYVLGYDWFKTEYVHGGAILEPISDSDSSSDSEGAMNLASQKLSDLFPSYDESSVMPLSYSSIYIHTDNSENYSLDNSSIQSLQSGEIQDLDLNMRPESSNDSNYFSDTQSHNSAYSNDTVSDKRVNANMKAMSLATAMSNSDIPSDSISDDLTSVSNADTTSSSKSKFGKYFRFSNYSARWY</sequence>
<dbReference type="AlphaFoldDB" id="A0A9W2YVC1"/>
<feature type="region of interest" description="Disordered" evidence="1">
    <location>
        <begin position="385"/>
        <end position="407"/>
    </location>
</feature>
<dbReference type="InterPro" id="IPR009003">
    <property type="entry name" value="Peptidase_S1_PA"/>
</dbReference>
<dbReference type="SUPFAM" id="SSF50494">
    <property type="entry name" value="Trypsin-like serine proteases"/>
    <property type="match status" value="1"/>
</dbReference>
<evidence type="ECO:0000313" key="2">
    <source>
        <dbReference type="Proteomes" id="UP001165740"/>
    </source>
</evidence>
<dbReference type="RefSeq" id="XP_055866673.1">
    <property type="nucleotide sequence ID" value="XM_056010698.1"/>
</dbReference>
<name>A0A9W2YVC1_BIOGL</name>
<dbReference type="GeneID" id="129922859"/>
<reference evidence="3" key="1">
    <citation type="submission" date="2025-08" db="UniProtKB">
        <authorList>
            <consortium name="RefSeq"/>
        </authorList>
    </citation>
    <scope>IDENTIFICATION</scope>
</reference>
<gene>
    <name evidence="3" type="primary">LOC129922859</name>
</gene>
<protein>
    <submittedName>
        <fullName evidence="3">Uncharacterized protein LOC129922859</fullName>
    </submittedName>
</protein>